<keyword evidence="7" id="KW-0436">Ligase</keyword>
<keyword evidence="2 5" id="KW-0812">Transmembrane</keyword>
<feature type="domain" description="O-antigen ligase-related" evidence="6">
    <location>
        <begin position="185"/>
        <end position="344"/>
    </location>
</feature>
<feature type="transmembrane region" description="Helical" evidence="5">
    <location>
        <begin position="230"/>
        <end position="251"/>
    </location>
</feature>
<feature type="transmembrane region" description="Helical" evidence="5">
    <location>
        <begin position="179"/>
        <end position="195"/>
    </location>
</feature>
<feature type="transmembrane region" description="Helical" evidence="5">
    <location>
        <begin position="113"/>
        <end position="134"/>
    </location>
</feature>
<protein>
    <submittedName>
        <fullName evidence="7">Oligosaccharide repeat unit polymerase Wzy O-antigen ligase</fullName>
    </submittedName>
</protein>
<feature type="transmembrane region" description="Helical" evidence="5">
    <location>
        <begin position="58"/>
        <end position="78"/>
    </location>
</feature>
<dbReference type="SMART" id="SM00028">
    <property type="entry name" value="TPR"/>
    <property type="match status" value="3"/>
</dbReference>
<evidence type="ECO:0000256" key="4">
    <source>
        <dbReference type="ARBA" id="ARBA00023136"/>
    </source>
</evidence>
<dbReference type="PROSITE" id="PS50005">
    <property type="entry name" value="TPR"/>
    <property type="match status" value="1"/>
</dbReference>
<sequence length="677" mass="77676">MFKSLLLLLFITPLLAPWTLNNSLIVAPDVFKVVFSGVATLILLLVFFIKNDRIIKTSFYLPIILFLSWCAFSLLWAVDIYHGLEVLIPWVISAIMFFIVLQSVKTKQHLTQLLNVLLISGVIVAMIGIFQYLFDFELIRQAIKPASTFGNKNLAGHFMVLVFPISLLFLFISKNKQSIILYALSTFILSVFIIYLNSRSAWLAILLELTLGVIYLIINRNKIQINKNKLIVIGCLFALIIVVVLSSGYVVDRVISVISATNTASIAQWNERINPWLNTLGLIADNNYWFYGTGVGNWSVIYPKYFNYIGLDTTFSEATQLAHAHNDFLEIFASVGVIGVLFLLWLLFLTIAKVFYLLKNNIESHYIIGLFLGLIGFSITSFFSFPSEVFLPIFIVMAYLGLIVNIDFRSQYGDFQTINNKKSQNFYQIKTIFINITIVIFLMISVISARNYLLAQHYYSKALIKHNQNDFRRMLKIAKKSYDYNELNPKTLFLLAKGYSSLGDFKKAILFYKKLLQQTPFNINALFNLSAAYFNSGDTNNGLLNLKKSLFIHPQYIKSNLVLTEFYWFKGDKKKAILQYQKVKKMVLKQKTDYENLGDTAQKIKLYNEAKIAFELAINNAKKKDSAFAKLGIILFYHLNQKQRGLEMMVKALRLNPNVAQNSLLKKTLKPYLRKRF</sequence>
<feature type="transmembrane region" description="Helical" evidence="5">
    <location>
        <begin position="84"/>
        <end position="101"/>
    </location>
</feature>
<feature type="transmembrane region" description="Helical" evidence="5">
    <location>
        <begin position="389"/>
        <end position="408"/>
    </location>
</feature>
<dbReference type="InterPro" id="IPR019734">
    <property type="entry name" value="TPR_rpt"/>
</dbReference>
<evidence type="ECO:0000256" key="2">
    <source>
        <dbReference type="ARBA" id="ARBA00022692"/>
    </source>
</evidence>
<feature type="transmembrane region" description="Helical" evidence="5">
    <location>
        <begin position="201"/>
        <end position="218"/>
    </location>
</feature>
<evidence type="ECO:0000256" key="5">
    <source>
        <dbReference type="SAM" id="Phobius"/>
    </source>
</evidence>
<evidence type="ECO:0000313" key="7">
    <source>
        <dbReference type="EMBL" id="SFV63971.1"/>
    </source>
</evidence>
<gene>
    <name evidence="7" type="ORF">MNB_SUP05-5-961</name>
</gene>
<feature type="transmembrane region" description="Helical" evidence="5">
    <location>
        <begin position="331"/>
        <end position="358"/>
    </location>
</feature>
<dbReference type="GO" id="GO:0016874">
    <property type="term" value="F:ligase activity"/>
    <property type="evidence" value="ECO:0007669"/>
    <property type="project" value="UniProtKB-KW"/>
</dbReference>
<dbReference type="PANTHER" id="PTHR37422:SF23">
    <property type="entry name" value="TEICHURONIC ACID BIOSYNTHESIS PROTEIN TUAE"/>
    <property type="match status" value="1"/>
</dbReference>
<dbReference type="InterPro" id="IPR011990">
    <property type="entry name" value="TPR-like_helical_dom_sf"/>
</dbReference>
<dbReference type="Pfam" id="PF13181">
    <property type="entry name" value="TPR_8"/>
    <property type="match status" value="1"/>
</dbReference>
<evidence type="ECO:0000259" key="6">
    <source>
        <dbReference type="Pfam" id="PF04932"/>
    </source>
</evidence>
<dbReference type="SUPFAM" id="SSF48452">
    <property type="entry name" value="TPR-like"/>
    <property type="match status" value="1"/>
</dbReference>
<feature type="transmembrane region" description="Helical" evidence="5">
    <location>
        <begin position="154"/>
        <end position="172"/>
    </location>
</feature>
<dbReference type="InterPro" id="IPR051533">
    <property type="entry name" value="WaaL-like"/>
</dbReference>
<feature type="transmembrane region" description="Helical" evidence="5">
    <location>
        <begin position="429"/>
        <end position="449"/>
    </location>
</feature>
<proteinExistence type="predicted"/>
<feature type="transmembrane region" description="Helical" evidence="5">
    <location>
        <begin position="365"/>
        <end position="383"/>
    </location>
</feature>
<name>A0A1W1CE23_9ZZZZ</name>
<dbReference type="GO" id="GO:0016020">
    <property type="term" value="C:membrane"/>
    <property type="evidence" value="ECO:0007669"/>
    <property type="project" value="UniProtKB-SubCell"/>
</dbReference>
<dbReference type="Gene3D" id="1.25.40.10">
    <property type="entry name" value="Tetratricopeptide repeat domain"/>
    <property type="match status" value="2"/>
</dbReference>
<evidence type="ECO:0000256" key="1">
    <source>
        <dbReference type="ARBA" id="ARBA00004141"/>
    </source>
</evidence>
<dbReference type="InterPro" id="IPR007016">
    <property type="entry name" value="O-antigen_ligase-rel_domated"/>
</dbReference>
<feature type="transmembrane region" description="Helical" evidence="5">
    <location>
        <begin position="31"/>
        <end position="49"/>
    </location>
</feature>
<dbReference type="EMBL" id="FPHJ01000041">
    <property type="protein sequence ID" value="SFV63971.1"/>
    <property type="molecule type" value="Genomic_DNA"/>
</dbReference>
<dbReference type="Pfam" id="PF04932">
    <property type="entry name" value="Wzy_C"/>
    <property type="match status" value="1"/>
</dbReference>
<reference evidence="7" key="1">
    <citation type="submission" date="2016-10" db="EMBL/GenBank/DDBJ databases">
        <authorList>
            <person name="de Groot N.N."/>
        </authorList>
    </citation>
    <scope>NUCLEOTIDE SEQUENCE</scope>
</reference>
<dbReference type="AlphaFoldDB" id="A0A1W1CE23"/>
<evidence type="ECO:0000256" key="3">
    <source>
        <dbReference type="ARBA" id="ARBA00022989"/>
    </source>
</evidence>
<comment type="subcellular location">
    <subcellularLocation>
        <location evidence="1">Membrane</location>
        <topology evidence="1">Multi-pass membrane protein</topology>
    </subcellularLocation>
</comment>
<keyword evidence="4 5" id="KW-0472">Membrane</keyword>
<organism evidence="7">
    <name type="scientific">hydrothermal vent metagenome</name>
    <dbReference type="NCBI Taxonomy" id="652676"/>
    <lineage>
        <taxon>unclassified sequences</taxon>
        <taxon>metagenomes</taxon>
        <taxon>ecological metagenomes</taxon>
    </lineage>
</organism>
<accession>A0A1W1CE23</accession>
<dbReference type="PANTHER" id="PTHR37422">
    <property type="entry name" value="TEICHURONIC ACID BIOSYNTHESIS PROTEIN TUAE"/>
    <property type="match status" value="1"/>
</dbReference>
<keyword evidence="3 5" id="KW-1133">Transmembrane helix</keyword>